<dbReference type="SUPFAM" id="SSF55073">
    <property type="entry name" value="Nucleotide cyclase"/>
    <property type="match status" value="1"/>
</dbReference>
<evidence type="ECO:0000256" key="2">
    <source>
        <dbReference type="ARBA" id="ARBA00034247"/>
    </source>
</evidence>
<dbReference type="InterPro" id="IPR029787">
    <property type="entry name" value="Nucleotide_cyclase"/>
</dbReference>
<organism evidence="5 6">
    <name type="scientific">Thauera sedimentorum</name>
    <dbReference type="NCBI Taxonomy" id="2767595"/>
    <lineage>
        <taxon>Bacteria</taxon>
        <taxon>Pseudomonadati</taxon>
        <taxon>Pseudomonadota</taxon>
        <taxon>Betaproteobacteria</taxon>
        <taxon>Rhodocyclales</taxon>
        <taxon>Zoogloeaceae</taxon>
        <taxon>Thauera</taxon>
    </lineage>
</organism>
<name>A0ABR9BAW0_9RHOO</name>
<protein>
    <recommendedName>
        <fullName evidence="1">diguanylate cyclase</fullName>
        <ecNumber evidence="1">2.7.7.65</ecNumber>
    </recommendedName>
</protein>
<reference evidence="6" key="1">
    <citation type="submission" date="2023-07" db="EMBL/GenBank/DDBJ databases">
        <title>Thauera sp. CAU 1555 isolated from sand of Yaerae Beach.</title>
        <authorList>
            <person name="Kim W."/>
        </authorList>
    </citation>
    <scope>NUCLEOTIDE SEQUENCE [LARGE SCALE GENOMIC DNA]</scope>
    <source>
        <strain evidence="6">CAU 1555</strain>
    </source>
</reference>
<dbReference type="Gene3D" id="3.30.70.270">
    <property type="match status" value="1"/>
</dbReference>
<feature type="domain" description="GGDEF" evidence="4">
    <location>
        <begin position="146"/>
        <end position="278"/>
    </location>
</feature>
<dbReference type="Pfam" id="PF00990">
    <property type="entry name" value="GGDEF"/>
    <property type="match status" value="1"/>
</dbReference>
<evidence type="ECO:0000256" key="1">
    <source>
        <dbReference type="ARBA" id="ARBA00012528"/>
    </source>
</evidence>
<comment type="caution">
    <text evidence="5">The sequence shown here is derived from an EMBL/GenBank/DDBJ whole genome shotgun (WGS) entry which is preliminary data.</text>
</comment>
<evidence type="ECO:0000256" key="3">
    <source>
        <dbReference type="SAM" id="Coils"/>
    </source>
</evidence>
<dbReference type="EC" id="2.7.7.65" evidence="1"/>
<dbReference type="PANTHER" id="PTHR45138">
    <property type="entry name" value="REGULATORY COMPONENTS OF SENSORY TRANSDUCTION SYSTEM"/>
    <property type="match status" value="1"/>
</dbReference>
<dbReference type="PROSITE" id="PS50887">
    <property type="entry name" value="GGDEF"/>
    <property type="match status" value="1"/>
</dbReference>
<dbReference type="Proteomes" id="UP000603602">
    <property type="component" value="Unassembled WGS sequence"/>
</dbReference>
<evidence type="ECO:0000259" key="4">
    <source>
        <dbReference type="PROSITE" id="PS50887"/>
    </source>
</evidence>
<evidence type="ECO:0000313" key="5">
    <source>
        <dbReference type="EMBL" id="MBD8502567.1"/>
    </source>
</evidence>
<dbReference type="InterPro" id="IPR000160">
    <property type="entry name" value="GGDEF_dom"/>
</dbReference>
<keyword evidence="6" id="KW-1185">Reference proteome</keyword>
<dbReference type="InterPro" id="IPR050469">
    <property type="entry name" value="Diguanylate_Cyclase"/>
</dbReference>
<feature type="coiled-coil region" evidence="3">
    <location>
        <begin position="10"/>
        <end position="72"/>
    </location>
</feature>
<dbReference type="EMBL" id="JACYTO010000001">
    <property type="protein sequence ID" value="MBD8502567.1"/>
    <property type="molecule type" value="Genomic_DNA"/>
</dbReference>
<dbReference type="SMART" id="SM00267">
    <property type="entry name" value="GGDEF"/>
    <property type="match status" value="1"/>
</dbReference>
<dbReference type="InterPro" id="IPR043128">
    <property type="entry name" value="Rev_trsase/Diguanyl_cyclase"/>
</dbReference>
<dbReference type="PANTHER" id="PTHR45138:SF9">
    <property type="entry name" value="DIGUANYLATE CYCLASE DGCM-RELATED"/>
    <property type="match status" value="1"/>
</dbReference>
<proteinExistence type="predicted"/>
<keyword evidence="3" id="KW-0175">Coiled coil</keyword>
<gene>
    <name evidence="5" type="ORF">IFO67_06685</name>
</gene>
<evidence type="ECO:0000313" key="6">
    <source>
        <dbReference type="Proteomes" id="UP000603602"/>
    </source>
</evidence>
<dbReference type="CDD" id="cd01949">
    <property type="entry name" value="GGDEF"/>
    <property type="match status" value="1"/>
</dbReference>
<comment type="catalytic activity">
    <reaction evidence="2">
        <text>2 GTP = 3',3'-c-di-GMP + 2 diphosphate</text>
        <dbReference type="Rhea" id="RHEA:24898"/>
        <dbReference type="ChEBI" id="CHEBI:33019"/>
        <dbReference type="ChEBI" id="CHEBI:37565"/>
        <dbReference type="ChEBI" id="CHEBI:58805"/>
        <dbReference type="EC" id="2.7.7.65"/>
    </reaction>
</comment>
<dbReference type="NCBIfam" id="TIGR00254">
    <property type="entry name" value="GGDEF"/>
    <property type="match status" value="1"/>
</dbReference>
<accession>A0ABR9BAW0</accession>
<sequence length="278" mass="31785">MPGKNPYVKVLDLEQTLTDLHETVERLQQERNDLEIALTTAIEHGDAIESQLEMANRQLQQEVRERLTVEKQLRDLVATITQKSRDLEVVLQTITEHADQIDLQWLGRYIESENAARQDSLTGLANRRQLDEAISHEWKRARRENQPLCMIMCDVDHFKAYNDLYGHPTGDECLRRLADLLRCVLRREGDLAARYGGEEFVLLLPNTDAEGGRQVAEHISRLLEEAAHAHDGSPTGQITVSMGLAAMVPEDDKQDRLFIEADRLLYLAKQQGRNRISE</sequence>
<dbReference type="RefSeq" id="WP_187717343.1">
    <property type="nucleotide sequence ID" value="NZ_JACTAH010000001.1"/>
</dbReference>